<gene>
    <name evidence="7" type="ORF">BWD09_05025</name>
</gene>
<evidence type="ECO:0000256" key="3">
    <source>
        <dbReference type="ARBA" id="ARBA00023139"/>
    </source>
</evidence>
<dbReference type="InterPro" id="IPR018660">
    <property type="entry name" value="MliC"/>
</dbReference>
<keyword evidence="4" id="KW-0449">Lipoprotein</keyword>
<keyword evidence="8" id="KW-1185">Reference proteome</keyword>
<keyword evidence="3" id="KW-0564">Palmitate</keyword>
<dbReference type="Proteomes" id="UP000193118">
    <property type="component" value="Unassembled WGS sequence"/>
</dbReference>
<evidence type="ECO:0000259" key="6">
    <source>
        <dbReference type="Pfam" id="PF09864"/>
    </source>
</evidence>
<dbReference type="EMBL" id="MTBO01000008">
    <property type="protein sequence ID" value="OSI17800.1"/>
    <property type="molecule type" value="Genomic_DNA"/>
</dbReference>
<dbReference type="SUPFAM" id="SSF141488">
    <property type="entry name" value="YdhA-like"/>
    <property type="match status" value="1"/>
</dbReference>
<name>A0A1X3DD29_9NEIS</name>
<evidence type="ECO:0000256" key="1">
    <source>
        <dbReference type="ARBA" id="ARBA00022729"/>
    </source>
</evidence>
<sequence length="116" mass="12847">MTRYALLLTAAAFVLTACGTQKAVRPNAPAPAVAESQAQTVHYKTKKGKRLTAVYRNDHSPLTVELKQGNSVEKLKQVQSWAKGVEYANGTTRWHVQEGRATLKRKGVISVYYETN</sequence>
<evidence type="ECO:0000313" key="7">
    <source>
        <dbReference type="EMBL" id="OSI17800.1"/>
    </source>
</evidence>
<dbReference type="AlphaFoldDB" id="A0A1X3DD29"/>
<accession>A0A1X3DD29</accession>
<dbReference type="Pfam" id="PF09864">
    <property type="entry name" value="MliC"/>
    <property type="match status" value="1"/>
</dbReference>
<dbReference type="GeneID" id="94581446"/>
<feature type="signal peptide" evidence="5">
    <location>
        <begin position="1"/>
        <end position="23"/>
    </location>
</feature>
<comment type="caution">
    <text evidence="7">The sequence shown here is derived from an EMBL/GenBank/DDBJ whole genome shotgun (WGS) entry which is preliminary data.</text>
</comment>
<proteinExistence type="predicted"/>
<evidence type="ECO:0000256" key="5">
    <source>
        <dbReference type="SAM" id="SignalP"/>
    </source>
</evidence>
<protein>
    <recommendedName>
        <fullName evidence="6">C-type lysozyme inhibitor domain-containing protein</fullName>
    </recommendedName>
</protein>
<evidence type="ECO:0000256" key="4">
    <source>
        <dbReference type="ARBA" id="ARBA00023288"/>
    </source>
</evidence>
<keyword evidence="1 5" id="KW-0732">Signal</keyword>
<evidence type="ECO:0000256" key="2">
    <source>
        <dbReference type="ARBA" id="ARBA00023136"/>
    </source>
</evidence>
<keyword evidence="2" id="KW-0472">Membrane</keyword>
<feature type="domain" description="C-type lysozyme inhibitor" evidence="6">
    <location>
        <begin position="43"/>
        <end position="107"/>
    </location>
</feature>
<dbReference type="OrthoDB" id="8602117at2"/>
<dbReference type="PROSITE" id="PS51257">
    <property type="entry name" value="PROKAR_LIPOPROTEIN"/>
    <property type="match status" value="1"/>
</dbReference>
<reference evidence="8" key="1">
    <citation type="submission" date="2017-01" db="EMBL/GenBank/DDBJ databases">
        <authorList>
            <person name="Wolfgang W.J."/>
            <person name="Cole J."/>
            <person name="Wroblewski D."/>
            <person name="Mcginnis J."/>
            <person name="Musser K.A."/>
        </authorList>
    </citation>
    <scope>NUCLEOTIDE SEQUENCE [LARGE SCALE GENOMIC DNA]</scope>
    <source>
        <strain evidence="8">DSM 19151</strain>
    </source>
</reference>
<organism evidence="7 8">
    <name type="scientific">Neisseria dentiae</name>
    <dbReference type="NCBI Taxonomy" id="194197"/>
    <lineage>
        <taxon>Bacteria</taxon>
        <taxon>Pseudomonadati</taxon>
        <taxon>Pseudomonadota</taxon>
        <taxon>Betaproteobacteria</taxon>
        <taxon>Neisseriales</taxon>
        <taxon>Neisseriaceae</taxon>
        <taxon>Neisseria</taxon>
    </lineage>
</organism>
<dbReference type="InterPro" id="IPR036328">
    <property type="entry name" value="MliC_sf"/>
</dbReference>
<evidence type="ECO:0000313" key="8">
    <source>
        <dbReference type="Proteomes" id="UP000193118"/>
    </source>
</evidence>
<dbReference type="RefSeq" id="WP_085365620.1">
    <property type="nucleotide sequence ID" value="NZ_CAUJPZ010000005.1"/>
</dbReference>
<dbReference type="Gene3D" id="2.40.128.200">
    <property type="match status" value="1"/>
</dbReference>
<feature type="chain" id="PRO_5012710617" description="C-type lysozyme inhibitor domain-containing protein" evidence="5">
    <location>
        <begin position="24"/>
        <end position="116"/>
    </location>
</feature>